<accession>D6TWF7</accession>
<keyword evidence="2" id="KW-1185">Reference proteome</keyword>
<dbReference type="EMBL" id="ADVG01000003">
    <property type="protein sequence ID" value="EFH84540.1"/>
    <property type="molecule type" value="Genomic_DNA"/>
</dbReference>
<keyword evidence="1" id="KW-0449">Lipoprotein</keyword>
<organism evidence="1 2">
    <name type="scientific">Ktedonobacter racemifer DSM 44963</name>
    <dbReference type="NCBI Taxonomy" id="485913"/>
    <lineage>
        <taxon>Bacteria</taxon>
        <taxon>Bacillati</taxon>
        <taxon>Chloroflexota</taxon>
        <taxon>Ktedonobacteria</taxon>
        <taxon>Ktedonobacterales</taxon>
        <taxon>Ktedonobacteraceae</taxon>
        <taxon>Ktedonobacter</taxon>
    </lineage>
</organism>
<dbReference type="eggNOG" id="ENOG5031HYP">
    <property type="taxonomic scope" value="Bacteria"/>
</dbReference>
<dbReference type="AlphaFoldDB" id="D6TWF7"/>
<sequence length="213" mass="22779">MKMTRVRKHSLLIILTLCLVILAGCGGASSMLPASTPVPTQSGPASKEQPVPVVSGSQISGSDIPDTQAFVTSTSSTGHYQLEVPEGWAQTSNGANVSFTSNLNALQVTLTNATSQPSASTVRNDQVPTLQQTGRAIRDVKVRDVQLPNGPATLITYTSNSDPNSVTNKQVRLENNRYLFYHNGKLATLTLSAPVGADNVDQWARIARSFKWV</sequence>
<dbReference type="Proteomes" id="UP000004508">
    <property type="component" value="Unassembled WGS sequence"/>
</dbReference>
<name>D6TWF7_KTERA</name>
<dbReference type="Gene3D" id="3.40.1000.10">
    <property type="entry name" value="Mog1/PsbP, alpha/beta/alpha sandwich"/>
    <property type="match status" value="1"/>
</dbReference>
<evidence type="ECO:0000313" key="2">
    <source>
        <dbReference type="Proteomes" id="UP000004508"/>
    </source>
</evidence>
<evidence type="ECO:0000313" key="1">
    <source>
        <dbReference type="EMBL" id="EFH84540.1"/>
    </source>
</evidence>
<dbReference type="InParanoid" id="D6TWF7"/>
<proteinExistence type="predicted"/>
<reference evidence="1 2" key="1">
    <citation type="journal article" date="2011" name="Stand. Genomic Sci.">
        <title>Non-contiguous finished genome sequence and contextual data of the filamentous soil bacterium Ktedonobacter racemifer type strain (SOSP1-21).</title>
        <authorList>
            <person name="Chang Y.J."/>
            <person name="Land M."/>
            <person name="Hauser L."/>
            <person name="Chertkov O."/>
            <person name="Del Rio T.G."/>
            <person name="Nolan M."/>
            <person name="Copeland A."/>
            <person name="Tice H."/>
            <person name="Cheng J.F."/>
            <person name="Lucas S."/>
            <person name="Han C."/>
            <person name="Goodwin L."/>
            <person name="Pitluck S."/>
            <person name="Ivanova N."/>
            <person name="Ovchinikova G."/>
            <person name="Pati A."/>
            <person name="Chen A."/>
            <person name="Palaniappan K."/>
            <person name="Mavromatis K."/>
            <person name="Liolios K."/>
            <person name="Brettin T."/>
            <person name="Fiebig A."/>
            <person name="Rohde M."/>
            <person name="Abt B."/>
            <person name="Goker M."/>
            <person name="Detter J.C."/>
            <person name="Woyke T."/>
            <person name="Bristow J."/>
            <person name="Eisen J.A."/>
            <person name="Markowitz V."/>
            <person name="Hugenholtz P."/>
            <person name="Kyrpides N.C."/>
            <person name="Klenk H.P."/>
            <person name="Lapidus A."/>
        </authorList>
    </citation>
    <scope>NUCLEOTIDE SEQUENCE [LARGE SCALE GENOMIC DNA]</scope>
    <source>
        <strain evidence="2">DSM 44963</strain>
    </source>
</reference>
<gene>
    <name evidence="1" type="ORF">Krac_5611</name>
</gene>
<dbReference type="PROSITE" id="PS51257">
    <property type="entry name" value="PROKAR_LIPOPROTEIN"/>
    <property type="match status" value="1"/>
</dbReference>
<comment type="caution">
    <text evidence="1">The sequence shown here is derived from an EMBL/GenBank/DDBJ whole genome shotgun (WGS) entry which is preliminary data.</text>
</comment>
<dbReference type="STRING" id="485913.Krac_5611"/>
<protein>
    <submittedName>
        <fullName evidence="1">Putative lipoprotein</fullName>
    </submittedName>
</protein>